<protein>
    <submittedName>
        <fullName evidence="1">Uncharacterized protein</fullName>
    </submittedName>
</protein>
<sequence>MSDAQMTGRPTLTWALVADADGGTHLESHWTIPQTALAAASPAAHAA</sequence>
<accession>A0A1A9GJG2</accession>
<name>A0A1A9GJG2_9ACTN</name>
<evidence type="ECO:0000313" key="2">
    <source>
        <dbReference type="Proteomes" id="UP000077868"/>
    </source>
</evidence>
<keyword evidence="2" id="KW-1185">Reference proteome</keyword>
<dbReference type="RefSeq" id="WP_157519923.1">
    <property type="nucleotide sequence ID" value="NZ_CP015079.1"/>
</dbReference>
<dbReference type="AlphaFoldDB" id="A0A1A9GJG2"/>
<reference evidence="1 2" key="1">
    <citation type="submission" date="2016-03" db="EMBL/GenBank/DDBJ databases">
        <title>Complete genome sequence of a soil Actinobacterium, Nocardioides dokdonensis FR1436.</title>
        <authorList>
            <person name="Kwon S.-K."/>
            <person name="Kim K."/>
            <person name="Kim J.F."/>
        </authorList>
    </citation>
    <scope>NUCLEOTIDE SEQUENCE [LARGE SCALE GENOMIC DNA]</scope>
    <source>
        <strain evidence="1 2">FR1436</strain>
    </source>
</reference>
<proteinExistence type="predicted"/>
<dbReference type="STRING" id="1300347.I601_1199"/>
<evidence type="ECO:0000313" key="1">
    <source>
        <dbReference type="EMBL" id="ANH37641.1"/>
    </source>
</evidence>
<dbReference type="PATRIC" id="fig|1300347.3.peg.1201"/>
<dbReference type="KEGG" id="ndk:I601_1199"/>
<dbReference type="Proteomes" id="UP000077868">
    <property type="component" value="Chromosome"/>
</dbReference>
<dbReference type="EMBL" id="CP015079">
    <property type="protein sequence ID" value="ANH37641.1"/>
    <property type="molecule type" value="Genomic_DNA"/>
</dbReference>
<gene>
    <name evidence="1" type="ORF">I601_1199</name>
</gene>
<organism evidence="1 2">
    <name type="scientific">Nocardioides dokdonensis FR1436</name>
    <dbReference type="NCBI Taxonomy" id="1300347"/>
    <lineage>
        <taxon>Bacteria</taxon>
        <taxon>Bacillati</taxon>
        <taxon>Actinomycetota</taxon>
        <taxon>Actinomycetes</taxon>
        <taxon>Propionibacteriales</taxon>
        <taxon>Nocardioidaceae</taxon>
        <taxon>Nocardioides</taxon>
    </lineage>
</organism>